<name>A0A9X1RRH5_9BURK</name>
<accession>A0A9X1RRH5</accession>
<dbReference type="EMBL" id="JAKLJA010000029">
    <property type="protein sequence ID" value="MCG5076921.1"/>
    <property type="molecule type" value="Genomic_DNA"/>
</dbReference>
<sequence length="82" mass="9580">MKLKAEWREVRTRIEAALHPAKQHDTPGFAGTVEDDREWVVVYRTANGFCCMYCGLPVDFEDMLDVQTWADEMDVRTYYMGL</sequence>
<proteinExistence type="predicted"/>
<organism evidence="1 2">
    <name type="scientific">Paraburkholderia tagetis</name>
    <dbReference type="NCBI Taxonomy" id="2913261"/>
    <lineage>
        <taxon>Bacteria</taxon>
        <taxon>Pseudomonadati</taxon>
        <taxon>Pseudomonadota</taxon>
        <taxon>Betaproteobacteria</taxon>
        <taxon>Burkholderiales</taxon>
        <taxon>Burkholderiaceae</taxon>
        <taxon>Paraburkholderia</taxon>
    </lineage>
</organism>
<keyword evidence="2" id="KW-1185">Reference proteome</keyword>
<gene>
    <name evidence="1" type="ORF">L5014_26820</name>
</gene>
<protein>
    <submittedName>
        <fullName evidence="1">Uncharacterized protein</fullName>
    </submittedName>
</protein>
<evidence type="ECO:0000313" key="2">
    <source>
        <dbReference type="Proteomes" id="UP001139308"/>
    </source>
</evidence>
<dbReference type="RefSeq" id="WP_238466832.1">
    <property type="nucleotide sequence ID" value="NZ_JAKLJA010000029.1"/>
</dbReference>
<reference evidence="1" key="1">
    <citation type="submission" date="2022-01" db="EMBL/GenBank/DDBJ databases">
        <title>Genome sequence and assembly of Parabukholderia sp. RG36.</title>
        <authorList>
            <person name="Chhetri G."/>
        </authorList>
    </citation>
    <scope>NUCLEOTIDE SEQUENCE</scope>
    <source>
        <strain evidence="1">RG36</strain>
    </source>
</reference>
<evidence type="ECO:0000313" key="1">
    <source>
        <dbReference type="EMBL" id="MCG5076921.1"/>
    </source>
</evidence>
<dbReference type="Proteomes" id="UP001139308">
    <property type="component" value="Unassembled WGS sequence"/>
</dbReference>
<comment type="caution">
    <text evidence="1">The sequence shown here is derived from an EMBL/GenBank/DDBJ whole genome shotgun (WGS) entry which is preliminary data.</text>
</comment>
<dbReference type="AlphaFoldDB" id="A0A9X1RRH5"/>